<dbReference type="PROSITE" id="PS50928">
    <property type="entry name" value="ABC_TM1"/>
    <property type="match status" value="1"/>
</dbReference>
<dbReference type="RefSeq" id="WP_377341897.1">
    <property type="nucleotide sequence ID" value="NZ_JBHLUE010000018.1"/>
</dbReference>
<dbReference type="CDD" id="cd06261">
    <property type="entry name" value="TM_PBP2"/>
    <property type="match status" value="1"/>
</dbReference>
<evidence type="ECO:0000256" key="7">
    <source>
        <dbReference type="RuleBase" id="RU363032"/>
    </source>
</evidence>
<keyword evidence="3" id="KW-1003">Cell membrane</keyword>
<evidence type="ECO:0000313" key="11">
    <source>
        <dbReference type="Proteomes" id="UP001589894"/>
    </source>
</evidence>
<feature type="transmembrane region" description="Helical" evidence="7">
    <location>
        <begin position="251"/>
        <end position="276"/>
    </location>
</feature>
<dbReference type="InterPro" id="IPR035906">
    <property type="entry name" value="MetI-like_sf"/>
</dbReference>
<name>A0ABV6P1F8_9ACTN</name>
<feature type="transmembrane region" description="Helical" evidence="7">
    <location>
        <begin position="46"/>
        <end position="71"/>
    </location>
</feature>
<feature type="transmembrane region" description="Helical" evidence="7">
    <location>
        <begin position="108"/>
        <end position="129"/>
    </location>
</feature>
<dbReference type="SUPFAM" id="SSF161098">
    <property type="entry name" value="MetI-like"/>
    <property type="match status" value="1"/>
</dbReference>
<dbReference type="PANTHER" id="PTHR43227:SF11">
    <property type="entry name" value="BLL4140 PROTEIN"/>
    <property type="match status" value="1"/>
</dbReference>
<organism evidence="10 11">
    <name type="scientific">Plantactinospora siamensis</name>
    <dbReference type="NCBI Taxonomy" id="555372"/>
    <lineage>
        <taxon>Bacteria</taxon>
        <taxon>Bacillati</taxon>
        <taxon>Actinomycetota</taxon>
        <taxon>Actinomycetes</taxon>
        <taxon>Micromonosporales</taxon>
        <taxon>Micromonosporaceae</taxon>
        <taxon>Plantactinospora</taxon>
    </lineage>
</organism>
<evidence type="ECO:0000259" key="9">
    <source>
        <dbReference type="PROSITE" id="PS50928"/>
    </source>
</evidence>
<evidence type="ECO:0000256" key="4">
    <source>
        <dbReference type="ARBA" id="ARBA00022692"/>
    </source>
</evidence>
<gene>
    <name evidence="10" type="ORF">ACFFHU_22315</name>
</gene>
<feature type="region of interest" description="Disordered" evidence="8">
    <location>
        <begin position="1"/>
        <end position="37"/>
    </location>
</feature>
<evidence type="ECO:0000256" key="5">
    <source>
        <dbReference type="ARBA" id="ARBA00022989"/>
    </source>
</evidence>
<feature type="domain" description="ABC transmembrane type-1" evidence="9">
    <location>
        <begin position="104"/>
        <end position="317"/>
    </location>
</feature>
<feature type="transmembrane region" description="Helical" evidence="7">
    <location>
        <begin position="190"/>
        <end position="213"/>
    </location>
</feature>
<dbReference type="EMBL" id="JBHLUE010000018">
    <property type="protein sequence ID" value="MFC0566860.1"/>
    <property type="molecule type" value="Genomic_DNA"/>
</dbReference>
<evidence type="ECO:0000256" key="3">
    <source>
        <dbReference type="ARBA" id="ARBA00022475"/>
    </source>
</evidence>
<comment type="caution">
    <text evidence="10">The sequence shown here is derived from an EMBL/GenBank/DDBJ whole genome shotgun (WGS) entry which is preliminary data.</text>
</comment>
<reference evidence="10 11" key="1">
    <citation type="submission" date="2024-09" db="EMBL/GenBank/DDBJ databases">
        <authorList>
            <person name="Sun Q."/>
            <person name="Mori K."/>
        </authorList>
    </citation>
    <scope>NUCLEOTIDE SEQUENCE [LARGE SCALE GENOMIC DNA]</scope>
    <source>
        <strain evidence="10 11">TBRC 2205</strain>
    </source>
</reference>
<feature type="transmembrane region" description="Helical" evidence="7">
    <location>
        <begin position="141"/>
        <end position="161"/>
    </location>
</feature>
<keyword evidence="2 7" id="KW-0813">Transport</keyword>
<dbReference type="InterPro" id="IPR000515">
    <property type="entry name" value="MetI-like"/>
</dbReference>
<feature type="transmembrane region" description="Helical" evidence="7">
    <location>
        <begin position="296"/>
        <end position="317"/>
    </location>
</feature>
<keyword evidence="6 7" id="KW-0472">Membrane</keyword>
<evidence type="ECO:0000256" key="1">
    <source>
        <dbReference type="ARBA" id="ARBA00004651"/>
    </source>
</evidence>
<keyword evidence="11" id="KW-1185">Reference proteome</keyword>
<accession>A0ABV6P1F8</accession>
<dbReference type="Pfam" id="PF00528">
    <property type="entry name" value="BPD_transp_1"/>
    <property type="match status" value="1"/>
</dbReference>
<evidence type="ECO:0000256" key="6">
    <source>
        <dbReference type="ARBA" id="ARBA00023136"/>
    </source>
</evidence>
<comment type="similarity">
    <text evidence="7">Belongs to the binding-protein-dependent transport system permease family.</text>
</comment>
<feature type="compositionally biased region" description="Low complexity" evidence="8">
    <location>
        <begin position="8"/>
        <end position="37"/>
    </location>
</feature>
<keyword evidence="5 7" id="KW-1133">Transmembrane helix</keyword>
<dbReference type="InterPro" id="IPR050809">
    <property type="entry name" value="UgpAE/MalFG_permease"/>
</dbReference>
<proteinExistence type="inferred from homology"/>
<evidence type="ECO:0000256" key="2">
    <source>
        <dbReference type="ARBA" id="ARBA00022448"/>
    </source>
</evidence>
<evidence type="ECO:0000313" key="10">
    <source>
        <dbReference type="EMBL" id="MFC0566860.1"/>
    </source>
</evidence>
<dbReference type="Gene3D" id="1.10.3720.10">
    <property type="entry name" value="MetI-like"/>
    <property type="match status" value="1"/>
</dbReference>
<dbReference type="PANTHER" id="PTHR43227">
    <property type="entry name" value="BLL4140 PROTEIN"/>
    <property type="match status" value="1"/>
</dbReference>
<keyword evidence="4 7" id="KW-0812">Transmembrane</keyword>
<sequence length="336" mass="36537">MVNRTGRRPTATPAPADPAGRGAPRPAGPGRAPTGQPGKFGRRAELTLLLAPALALFVGFVILPIGVAVYYSVYKWTGFGPPQDVVGFDNYRRALTDDVFREAIGHNIIIAVLSVALQLPLSIGLALLLNRRIRGRAGLRLVVFAPYVLSEAITAVVWSLMLQPDGFVDRMLRGLGLGGLVHQWLADSKIVLYTLFVVITWKYIGWGIILLLAGLQGIPSELHEAAAIDGASPWQATRRVTLPLLGPTIRIWIFLSIIGSLQLFDIVWIMTLGGPANGSATMATYLVDHGFKRYQFGYGSAVSVVLFLICFVFALLYQRFVLRRDTEGALTRMVGG</sequence>
<dbReference type="Proteomes" id="UP001589894">
    <property type="component" value="Unassembled WGS sequence"/>
</dbReference>
<protein>
    <submittedName>
        <fullName evidence="10">ABC transporter permease subunit</fullName>
    </submittedName>
</protein>
<comment type="subcellular location">
    <subcellularLocation>
        <location evidence="1 7">Cell membrane</location>
        <topology evidence="1 7">Multi-pass membrane protein</topology>
    </subcellularLocation>
</comment>
<evidence type="ECO:0000256" key="8">
    <source>
        <dbReference type="SAM" id="MobiDB-lite"/>
    </source>
</evidence>